<reference evidence="1" key="1">
    <citation type="submission" date="2020-05" db="EMBL/GenBank/DDBJ databases">
        <title>Large-scale comparative analyses of tick genomes elucidate their genetic diversity and vector capacities.</title>
        <authorList>
            <person name="Jia N."/>
            <person name="Wang J."/>
            <person name="Shi W."/>
            <person name="Du L."/>
            <person name="Sun Y."/>
            <person name="Zhan W."/>
            <person name="Jiang J."/>
            <person name="Wang Q."/>
            <person name="Zhang B."/>
            <person name="Ji P."/>
            <person name="Sakyi L.B."/>
            <person name="Cui X."/>
            <person name="Yuan T."/>
            <person name="Jiang B."/>
            <person name="Yang W."/>
            <person name="Lam T.T.-Y."/>
            <person name="Chang Q."/>
            <person name="Ding S."/>
            <person name="Wang X."/>
            <person name="Zhu J."/>
            <person name="Ruan X."/>
            <person name="Zhao L."/>
            <person name="Wei J."/>
            <person name="Que T."/>
            <person name="Du C."/>
            <person name="Cheng J."/>
            <person name="Dai P."/>
            <person name="Han X."/>
            <person name="Huang E."/>
            <person name="Gao Y."/>
            <person name="Liu J."/>
            <person name="Shao H."/>
            <person name="Ye R."/>
            <person name="Li L."/>
            <person name="Wei W."/>
            <person name="Wang X."/>
            <person name="Wang C."/>
            <person name="Yang T."/>
            <person name="Huo Q."/>
            <person name="Li W."/>
            <person name="Guo W."/>
            <person name="Chen H."/>
            <person name="Zhou L."/>
            <person name="Ni X."/>
            <person name="Tian J."/>
            <person name="Zhou Y."/>
            <person name="Sheng Y."/>
            <person name="Liu T."/>
            <person name="Pan Y."/>
            <person name="Xia L."/>
            <person name="Li J."/>
            <person name="Zhao F."/>
            <person name="Cao W."/>
        </authorList>
    </citation>
    <scope>NUCLEOTIDE SEQUENCE</scope>
    <source>
        <strain evidence="1">Hyas-2018</strain>
    </source>
</reference>
<comment type="caution">
    <text evidence="1">The sequence shown here is derived from an EMBL/GenBank/DDBJ whole genome shotgun (WGS) entry which is preliminary data.</text>
</comment>
<evidence type="ECO:0000313" key="2">
    <source>
        <dbReference type="Proteomes" id="UP000821845"/>
    </source>
</evidence>
<accession>A0ACB7TGW6</accession>
<evidence type="ECO:0000313" key="1">
    <source>
        <dbReference type="EMBL" id="KAH6944617.1"/>
    </source>
</evidence>
<dbReference type="EMBL" id="CM023481">
    <property type="protein sequence ID" value="KAH6944617.1"/>
    <property type="molecule type" value="Genomic_DNA"/>
</dbReference>
<proteinExistence type="predicted"/>
<keyword evidence="2" id="KW-1185">Reference proteome</keyword>
<sequence length="138" mass="14975">MRRVSRLTSLSNAAARQRREHGPSKRSGESQRVARKTHTLCGFSPELDWRPTAFVGPIPPSKLCARCGVIPASGLLLPCGELVCLACRENNGTSCPSHGKMFAESELEVATFSAQHIMQRKASTGDVDIVVLKADIKM</sequence>
<dbReference type="Proteomes" id="UP000821845">
    <property type="component" value="Chromosome 1"/>
</dbReference>
<organism evidence="1 2">
    <name type="scientific">Hyalomma asiaticum</name>
    <name type="common">Tick</name>
    <dbReference type="NCBI Taxonomy" id="266040"/>
    <lineage>
        <taxon>Eukaryota</taxon>
        <taxon>Metazoa</taxon>
        <taxon>Ecdysozoa</taxon>
        <taxon>Arthropoda</taxon>
        <taxon>Chelicerata</taxon>
        <taxon>Arachnida</taxon>
        <taxon>Acari</taxon>
        <taxon>Parasitiformes</taxon>
        <taxon>Ixodida</taxon>
        <taxon>Ixodoidea</taxon>
        <taxon>Ixodidae</taxon>
        <taxon>Hyalomminae</taxon>
        <taxon>Hyalomma</taxon>
    </lineage>
</organism>
<gene>
    <name evidence="1" type="ORF">HPB50_004258</name>
</gene>
<name>A0ACB7TGW6_HYAAI</name>
<protein>
    <submittedName>
        <fullName evidence="1">Uncharacterized protein</fullName>
    </submittedName>
</protein>